<name>A0A9Q8PIF3_PASFU</name>
<dbReference type="Pfam" id="PF00249">
    <property type="entry name" value="Myb_DNA-binding"/>
    <property type="match status" value="1"/>
</dbReference>
<feature type="domain" description="HTH myb-type" evidence="1">
    <location>
        <begin position="181"/>
        <end position="226"/>
    </location>
</feature>
<dbReference type="InterPro" id="IPR017930">
    <property type="entry name" value="Myb_dom"/>
</dbReference>
<proteinExistence type="predicted"/>
<evidence type="ECO:0000313" key="3">
    <source>
        <dbReference type="Proteomes" id="UP000756132"/>
    </source>
</evidence>
<evidence type="ECO:0000259" key="1">
    <source>
        <dbReference type="PROSITE" id="PS51294"/>
    </source>
</evidence>
<dbReference type="PROSITE" id="PS51294">
    <property type="entry name" value="HTH_MYB"/>
    <property type="match status" value="1"/>
</dbReference>
<dbReference type="GO" id="GO:0000978">
    <property type="term" value="F:RNA polymerase II cis-regulatory region sequence-specific DNA binding"/>
    <property type="evidence" value="ECO:0007669"/>
    <property type="project" value="TreeGrafter"/>
</dbReference>
<dbReference type="Proteomes" id="UP000756132">
    <property type="component" value="Chromosome 10"/>
</dbReference>
<dbReference type="GO" id="GO:0005634">
    <property type="term" value="C:nucleus"/>
    <property type="evidence" value="ECO:0007669"/>
    <property type="project" value="TreeGrafter"/>
</dbReference>
<dbReference type="CDD" id="cd00167">
    <property type="entry name" value="SANT"/>
    <property type="match status" value="1"/>
</dbReference>
<gene>
    <name evidence="2" type="ORF">CLAFUR5_12293</name>
</gene>
<dbReference type="InterPro" id="IPR050560">
    <property type="entry name" value="MYB_TF"/>
</dbReference>
<dbReference type="RefSeq" id="XP_047767472.1">
    <property type="nucleotide sequence ID" value="XM_047911441.1"/>
</dbReference>
<accession>A0A9Q8PIF3</accession>
<protein>
    <recommendedName>
        <fullName evidence="1">HTH myb-type domain-containing protein</fullName>
    </recommendedName>
</protein>
<keyword evidence="3" id="KW-1185">Reference proteome</keyword>
<dbReference type="OrthoDB" id="2143914at2759"/>
<sequence>MALMMRVSRVRQQGDPDIPRVQFSAEEDKQLVDAKAAGMTWREVWSLFPNVHRRRLYNRWQTLSVASGTYRRRHAFSETELSEVLHYRDELKMTFKAIATKMNRSLSSIPQAYQMISPNPSSNKVRGWTVEDTSRLRSMTRDGLSTKDIAHKLGRSPQAVDDKRRYFVDRNYFNTADSRIPWSAEEDRILRETVERGDKPTEIMELLPSRTSSSIKNRLHVLRHKA</sequence>
<dbReference type="AlphaFoldDB" id="A0A9Q8PIF3"/>
<dbReference type="KEGG" id="ffu:CLAFUR5_12293"/>
<dbReference type="SUPFAM" id="SSF46689">
    <property type="entry name" value="Homeodomain-like"/>
    <property type="match status" value="1"/>
</dbReference>
<dbReference type="GO" id="GO:0000981">
    <property type="term" value="F:DNA-binding transcription factor activity, RNA polymerase II-specific"/>
    <property type="evidence" value="ECO:0007669"/>
    <property type="project" value="TreeGrafter"/>
</dbReference>
<reference evidence="2" key="1">
    <citation type="submission" date="2021-12" db="EMBL/GenBank/DDBJ databases">
        <authorList>
            <person name="Zaccaron A."/>
            <person name="Stergiopoulos I."/>
        </authorList>
    </citation>
    <scope>NUCLEOTIDE SEQUENCE</scope>
    <source>
        <strain evidence="2">Race5_Kim</strain>
    </source>
</reference>
<dbReference type="GeneID" id="71992171"/>
<dbReference type="Gene3D" id="1.10.10.60">
    <property type="entry name" value="Homeodomain-like"/>
    <property type="match status" value="1"/>
</dbReference>
<dbReference type="EMBL" id="CP090172">
    <property type="protein sequence ID" value="UJO23106.1"/>
    <property type="molecule type" value="Genomic_DNA"/>
</dbReference>
<reference evidence="2" key="2">
    <citation type="journal article" date="2022" name="Microb. Genom.">
        <title>A chromosome-scale genome assembly of the tomato pathogen Cladosporium fulvum reveals a compartmentalized genome architecture and the presence of a dispensable chromosome.</title>
        <authorList>
            <person name="Zaccaron A.Z."/>
            <person name="Chen L.H."/>
            <person name="Samaras A."/>
            <person name="Stergiopoulos I."/>
        </authorList>
    </citation>
    <scope>NUCLEOTIDE SEQUENCE</scope>
    <source>
        <strain evidence="2">Race5_Kim</strain>
    </source>
</reference>
<organism evidence="2 3">
    <name type="scientific">Passalora fulva</name>
    <name type="common">Tomato leaf mold</name>
    <name type="synonym">Cladosporium fulvum</name>
    <dbReference type="NCBI Taxonomy" id="5499"/>
    <lineage>
        <taxon>Eukaryota</taxon>
        <taxon>Fungi</taxon>
        <taxon>Dikarya</taxon>
        <taxon>Ascomycota</taxon>
        <taxon>Pezizomycotina</taxon>
        <taxon>Dothideomycetes</taxon>
        <taxon>Dothideomycetidae</taxon>
        <taxon>Mycosphaerellales</taxon>
        <taxon>Mycosphaerellaceae</taxon>
        <taxon>Fulvia</taxon>
    </lineage>
</organism>
<dbReference type="InterPro" id="IPR009057">
    <property type="entry name" value="Homeodomain-like_sf"/>
</dbReference>
<dbReference type="PANTHER" id="PTHR45614">
    <property type="entry name" value="MYB PROTEIN-RELATED"/>
    <property type="match status" value="1"/>
</dbReference>
<dbReference type="InterPro" id="IPR001005">
    <property type="entry name" value="SANT/Myb"/>
</dbReference>
<evidence type="ECO:0000313" key="2">
    <source>
        <dbReference type="EMBL" id="UJO23106.1"/>
    </source>
</evidence>